<keyword evidence="4 6" id="KW-1133">Transmembrane helix</keyword>
<dbReference type="InterPro" id="IPR050250">
    <property type="entry name" value="Macrolide_Exporter_MacB"/>
</dbReference>
<evidence type="ECO:0000256" key="1">
    <source>
        <dbReference type="ARBA" id="ARBA00004651"/>
    </source>
</evidence>
<organism evidence="9 10">
    <name type="scientific">Fulvivirga lutea</name>
    <dbReference type="NCBI Taxonomy" id="2810512"/>
    <lineage>
        <taxon>Bacteria</taxon>
        <taxon>Pseudomonadati</taxon>
        <taxon>Bacteroidota</taxon>
        <taxon>Cytophagia</taxon>
        <taxon>Cytophagales</taxon>
        <taxon>Fulvivirgaceae</taxon>
        <taxon>Fulvivirga</taxon>
    </lineage>
</organism>
<keyword evidence="5 6" id="KW-0472">Membrane</keyword>
<dbReference type="RefSeq" id="WP_205720382.1">
    <property type="nucleotide sequence ID" value="NZ_CP070608.1"/>
</dbReference>
<evidence type="ECO:0000256" key="3">
    <source>
        <dbReference type="ARBA" id="ARBA00022692"/>
    </source>
</evidence>
<feature type="domain" description="ABC3 transporter permease C-terminal" evidence="7">
    <location>
        <begin position="677"/>
        <end position="790"/>
    </location>
</feature>
<dbReference type="InterPro" id="IPR025857">
    <property type="entry name" value="MacB_PCD"/>
</dbReference>
<name>A0A974WE38_9BACT</name>
<dbReference type="KEGG" id="fuv:JR347_09575"/>
<dbReference type="Pfam" id="PF12704">
    <property type="entry name" value="MacB_PCD"/>
    <property type="match status" value="1"/>
</dbReference>
<evidence type="ECO:0000256" key="2">
    <source>
        <dbReference type="ARBA" id="ARBA00022475"/>
    </source>
</evidence>
<sequence>MVKNSIRLIVRLLAKNKAHTLINILGLSIGVSAVILVALIINFNLNFDKFHDNTESIYRLVQHHVDEGRIGRDSATPFPLRLNFKDDNPQVEYFTMVDGNNTQGLVSLMRNGNKVKYEEDDRIQVFVQPDYFKIFHVDFLLGDKEHALDEPYTVVISKNLAQKYFGEYSLALGKVLKIDNVYDLTVTGIIDNPPLNTDLPFEMLISFSTDEKNRAWESWTASSTTVNSFIKLVEGTNVESFEKQVVNYIEDRKEESDPTVVQLALQPFEEIHHDDRYFNYGERVATYHELLAMAIIGLLLLITACINFINLNTAFAVKRSKEIGIKKVLGGSKSSIQIHYLLETGIITLVSIVIGLGLAELILFRIDEIIGYRLPGLEYNLNLLALLSTLLIVVTLLAGIYPSWIISRFSPIQALKNKMSTVSGSGLSLRRVLIVSQILVSQFLIIAVIVVHEQVEYFIQQPLGIDTEAIVEFRIPTTDDIDFGLLGERINRIDGVESVTFSNTGTASTNTWGGTASFNNGDETINTHMQVKLADSSYLSTYGIKLIAGRNISNNDSIRSYLLNEKAVQDLGVTNEEILGRKLNVWGKDGIVIGVIENFATMSLHNSQRPIALWYAPSMHFRGTVKLRGGDWKTTINQVQNEWEVFFGDYFFNYYFLDDEIENFYKEEQRLAKTFGMLSGVAVFIGVIGLLGLMSYMVNSKMKEIGIRKVLGAKVSQILALLSADFVKLSLIAFVIAAPIGWYIMNSWLEDFAFRITIGVQVFAVALGVSLFFTLITISYKSLKAANVNPVDVLKDE</sequence>
<feature type="transmembrane region" description="Helical" evidence="6">
    <location>
        <begin position="428"/>
        <end position="451"/>
    </location>
</feature>
<evidence type="ECO:0000256" key="4">
    <source>
        <dbReference type="ARBA" id="ARBA00022989"/>
    </source>
</evidence>
<feature type="transmembrane region" description="Helical" evidence="6">
    <location>
        <begin position="338"/>
        <end position="363"/>
    </location>
</feature>
<evidence type="ECO:0000259" key="7">
    <source>
        <dbReference type="Pfam" id="PF02687"/>
    </source>
</evidence>
<evidence type="ECO:0000259" key="8">
    <source>
        <dbReference type="Pfam" id="PF12704"/>
    </source>
</evidence>
<proteinExistence type="predicted"/>
<keyword evidence="3 6" id="KW-0812">Transmembrane</keyword>
<feature type="transmembrane region" description="Helical" evidence="6">
    <location>
        <begin position="383"/>
        <end position="407"/>
    </location>
</feature>
<feature type="transmembrane region" description="Helical" evidence="6">
    <location>
        <begin position="719"/>
        <end position="744"/>
    </location>
</feature>
<protein>
    <submittedName>
        <fullName evidence="9">ABC transporter permease</fullName>
    </submittedName>
</protein>
<feature type="transmembrane region" description="Helical" evidence="6">
    <location>
        <begin position="756"/>
        <end position="778"/>
    </location>
</feature>
<dbReference type="InterPro" id="IPR003838">
    <property type="entry name" value="ABC3_permease_C"/>
</dbReference>
<evidence type="ECO:0000313" key="9">
    <source>
        <dbReference type="EMBL" id="QSE95869.1"/>
    </source>
</evidence>
<dbReference type="Pfam" id="PF02687">
    <property type="entry name" value="FtsX"/>
    <property type="match status" value="2"/>
</dbReference>
<dbReference type="PANTHER" id="PTHR30572:SF18">
    <property type="entry name" value="ABC-TYPE MACROLIDE FAMILY EXPORT SYSTEM PERMEASE COMPONENT 2"/>
    <property type="match status" value="1"/>
</dbReference>
<feature type="transmembrane region" description="Helical" evidence="6">
    <location>
        <begin position="290"/>
        <end position="317"/>
    </location>
</feature>
<accession>A0A974WE38</accession>
<dbReference type="AlphaFoldDB" id="A0A974WE38"/>
<dbReference type="GO" id="GO:0005886">
    <property type="term" value="C:plasma membrane"/>
    <property type="evidence" value="ECO:0007669"/>
    <property type="project" value="UniProtKB-SubCell"/>
</dbReference>
<feature type="transmembrane region" description="Helical" evidence="6">
    <location>
        <begin position="675"/>
        <end position="698"/>
    </location>
</feature>
<feature type="domain" description="ABC3 transporter permease C-terminal" evidence="7">
    <location>
        <begin position="295"/>
        <end position="411"/>
    </location>
</feature>
<evidence type="ECO:0000313" key="10">
    <source>
        <dbReference type="Proteomes" id="UP000662783"/>
    </source>
</evidence>
<feature type="transmembrane region" description="Helical" evidence="6">
    <location>
        <begin position="21"/>
        <end position="41"/>
    </location>
</feature>
<dbReference type="GO" id="GO:0022857">
    <property type="term" value="F:transmembrane transporter activity"/>
    <property type="evidence" value="ECO:0007669"/>
    <property type="project" value="TreeGrafter"/>
</dbReference>
<dbReference type="EMBL" id="CP070608">
    <property type="protein sequence ID" value="QSE95869.1"/>
    <property type="molecule type" value="Genomic_DNA"/>
</dbReference>
<evidence type="ECO:0000256" key="5">
    <source>
        <dbReference type="ARBA" id="ARBA00023136"/>
    </source>
</evidence>
<keyword evidence="10" id="KW-1185">Reference proteome</keyword>
<dbReference type="Proteomes" id="UP000662783">
    <property type="component" value="Chromosome"/>
</dbReference>
<dbReference type="PANTHER" id="PTHR30572">
    <property type="entry name" value="MEMBRANE COMPONENT OF TRANSPORTER-RELATED"/>
    <property type="match status" value="1"/>
</dbReference>
<keyword evidence="2" id="KW-1003">Cell membrane</keyword>
<evidence type="ECO:0000256" key="6">
    <source>
        <dbReference type="SAM" id="Phobius"/>
    </source>
</evidence>
<reference evidence="9" key="1">
    <citation type="submission" date="2021-02" db="EMBL/GenBank/DDBJ databases">
        <title>Fulvivirga sp. S481 isolated from sea water.</title>
        <authorList>
            <person name="Bae S.S."/>
            <person name="Baek K."/>
        </authorList>
    </citation>
    <scope>NUCLEOTIDE SEQUENCE</scope>
    <source>
        <strain evidence="9">S481</strain>
    </source>
</reference>
<comment type="subcellular location">
    <subcellularLocation>
        <location evidence="1">Cell membrane</location>
        <topology evidence="1">Multi-pass membrane protein</topology>
    </subcellularLocation>
</comment>
<gene>
    <name evidence="9" type="ORF">JR347_09575</name>
</gene>
<feature type="domain" description="MacB-like periplasmic core" evidence="8">
    <location>
        <begin position="20"/>
        <end position="247"/>
    </location>
</feature>